<proteinExistence type="predicted"/>
<evidence type="ECO:0000313" key="2">
    <source>
        <dbReference type="Proteomes" id="UP000267187"/>
    </source>
</evidence>
<evidence type="ECO:0000313" key="1">
    <source>
        <dbReference type="EMBL" id="RMA81360.1"/>
    </source>
</evidence>
<organism evidence="1 2">
    <name type="scientific">Umboniibacter marinipuniceus</name>
    <dbReference type="NCBI Taxonomy" id="569599"/>
    <lineage>
        <taxon>Bacteria</taxon>
        <taxon>Pseudomonadati</taxon>
        <taxon>Pseudomonadota</taxon>
        <taxon>Gammaproteobacteria</taxon>
        <taxon>Cellvibrionales</taxon>
        <taxon>Cellvibrionaceae</taxon>
        <taxon>Umboniibacter</taxon>
    </lineage>
</organism>
<reference evidence="1 2" key="1">
    <citation type="submission" date="2018-10" db="EMBL/GenBank/DDBJ databases">
        <title>Genomic Encyclopedia of Type Strains, Phase IV (KMG-IV): sequencing the most valuable type-strain genomes for metagenomic binning, comparative biology and taxonomic classification.</title>
        <authorList>
            <person name="Goeker M."/>
        </authorList>
    </citation>
    <scope>NUCLEOTIDE SEQUENCE [LARGE SCALE GENOMIC DNA]</scope>
    <source>
        <strain evidence="1 2">DSM 25080</strain>
    </source>
</reference>
<keyword evidence="2" id="KW-1185">Reference proteome</keyword>
<comment type="caution">
    <text evidence="1">The sequence shown here is derived from an EMBL/GenBank/DDBJ whole genome shotgun (WGS) entry which is preliminary data.</text>
</comment>
<dbReference type="Proteomes" id="UP000267187">
    <property type="component" value="Unassembled WGS sequence"/>
</dbReference>
<sequence length="198" mass="20971">MRVTISSSLGQRILNYQSSRSKGNEMILRKLAAATIASSVLASGAVAQVYGDSATSDVTLEILERAQVTIDDIAFTDGSTNGATQTANLCVWTSTTDYALTFASDSNWELRHTTQYAGAAVKDNYRITYSLSQSDAGVLADSTTYNKANFGSYESSVECLDGSTTPDFEALTATITEQTASKVTGSYSDTITVSVSAI</sequence>
<name>A0A3M0A914_9GAMM</name>
<protein>
    <recommendedName>
        <fullName evidence="3">Spore coat protein U-like protein</fullName>
    </recommendedName>
</protein>
<dbReference type="AlphaFoldDB" id="A0A3M0A914"/>
<gene>
    <name evidence="1" type="ORF">DFR27_1177</name>
</gene>
<evidence type="ECO:0008006" key="3">
    <source>
        <dbReference type="Google" id="ProtNLM"/>
    </source>
</evidence>
<dbReference type="EMBL" id="REFJ01000002">
    <property type="protein sequence ID" value="RMA81360.1"/>
    <property type="molecule type" value="Genomic_DNA"/>
</dbReference>
<accession>A0A3M0A914</accession>